<proteinExistence type="inferred from homology"/>
<organism evidence="5 6">
    <name type="scientific">Pseudocercospora musae</name>
    <dbReference type="NCBI Taxonomy" id="113226"/>
    <lineage>
        <taxon>Eukaryota</taxon>
        <taxon>Fungi</taxon>
        <taxon>Dikarya</taxon>
        <taxon>Ascomycota</taxon>
        <taxon>Pezizomycotina</taxon>
        <taxon>Dothideomycetes</taxon>
        <taxon>Dothideomycetidae</taxon>
        <taxon>Mycosphaerellales</taxon>
        <taxon>Mycosphaerellaceae</taxon>
        <taxon>Pseudocercospora</taxon>
    </lineage>
</organism>
<dbReference type="AlphaFoldDB" id="A0A139IF74"/>
<feature type="domain" description="Alpha/beta hydrolase fold-3" evidence="4">
    <location>
        <begin position="350"/>
        <end position="410"/>
    </location>
</feature>
<gene>
    <name evidence="5" type="ORF">AC579_9082</name>
</gene>
<dbReference type="Pfam" id="PF07859">
    <property type="entry name" value="Abhydrolase_3"/>
    <property type="match status" value="2"/>
</dbReference>
<keyword evidence="6" id="KW-1185">Reference proteome</keyword>
<comment type="similarity">
    <text evidence="1">Belongs to the 'GDXG' lipolytic enzyme family.</text>
</comment>
<evidence type="ECO:0000256" key="2">
    <source>
        <dbReference type="ARBA" id="ARBA00022801"/>
    </source>
</evidence>
<dbReference type="InterPro" id="IPR033140">
    <property type="entry name" value="Lipase_GDXG_put_SER_AS"/>
</dbReference>
<dbReference type="Gene3D" id="3.40.50.1820">
    <property type="entry name" value="alpha/beta hydrolase"/>
    <property type="match status" value="1"/>
</dbReference>
<dbReference type="PANTHER" id="PTHR48081">
    <property type="entry name" value="AB HYDROLASE SUPERFAMILY PROTEIN C4A8.06C"/>
    <property type="match status" value="1"/>
</dbReference>
<dbReference type="InterPro" id="IPR013094">
    <property type="entry name" value="AB_hydrolase_3"/>
</dbReference>
<evidence type="ECO:0000256" key="1">
    <source>
        <dbReference type="ARBA" id="ARBA00010515"/>
    </source>
</evidence>
<dbReference type="InterPro" id="IPR002168">
    <property type="entry name" value="Lipase_GDXG_HIS_AS"/>
</dbReference>
<dbReference type="GO" id="GO:0016787">
    <property type="term" value="F:hydrolase activity"/>
    <property type="evidence" value="ECO:0007669"/>
    <property type="project" value="UniProtKB-KW"/>
</dbReference>
<keyword evidence="2" id="KW-0378">Hydrolase</keyword>
<dbReference type="Proteomes" id="UP000073492">
    <property type="component" value="Unassembled WGS sequence"/>
</dbReference>
<sequence length="516" mass="57247">MDSPMALLRFIAPQIPGLSYAAVQHTLGLTNTSKQWDLRTELTVKVLRDMMNYGAGRKTVPPISKVQAGTLRDSGVKGKMWIAPAFLPEPPSADEAGGQGMRDVVFRAIDEMAPNKDAINYTKPELEDIKVEWTGYRPNAGKNDSLPSDNAGENFKSLMREACRTSETTILYFHGGAYYLCDPVTHRALTSRLAKESHGRVCSVRYRLAPQTAFPGQLLDALQCYLSLLYPPENSFHEAVPADKIVFAGDSAGGNLAFALLQLLLQLHRSSPAPTIRFHGRDVLVPLPAGCSANSGWFDIARSLPSIVSNSKYDYLPPPKQGDAISSFPNEPGVWPADPPRGDLFCDLSLLDHPLVSPVLAQDWSGSGPLWFCTGQEMLTDEDCIVAKTAARQDVIVQFEQYESMPHCFAMLLPHLDTSERLMKSWGEWARKAVEEKESLKTNGVFVPVRQGGEIQVNVKEIEAPSYEEVLRCVRESKEKRLLGFEKEGKMMPKPAFVIYMVYNIVLPCALSWRQV</sequence>
<dbReference type="InterPro" id="IPR050300">
    <property type="entry name" value="GDXG_lipolytic_enzyme"/>
</dbReference>
<dbReference type="InterPro" id="IPR029058">
    <property type="entry name" value="AB_hydrolase_fold"/>
</dbReference>
<reference evidence="5 6" key="1">
    <citation type="submission" date="2015-07" db="EMBL/GenBank/DDBJ databases">
        <title>Comparative genomics of the Sigatoka disease complex on banana suggests a link between parallel evolutionary changes in Pseudocercospora fijiensis and Pseudocercospora eumusae and increased virulence on the banana host.</title>
        <authorList>
            <person name="Chang T.-C."/>
            <person name="Salvucci A."/>
            <person name="Crous P.W."/>
            <person name="Stergiopoulos I."/>
        </authorList>
    </citation>
    <scope>NUCLEOTIDE SEQUENCE [LARGE SCALE GENOMIC DNA]</scope>
    <source>
        <strain evidence="5 6">CBS 116634</strain>
    </source>
</reference>
<dbReference type="PROSITE" id="PS01173">
    <property type="entry name" value="LIPASE_GDXG_HIS"/>
    <property type="match status" value="1"/>
</dbReference>
<evidence type="ECO:0000256" key="3">
    <source>
        <dbReference type="PROSITE-ProRule" id="PRU10038"/>
    </source>
</evidence>
<dbReference type="PANTHER" id="PTHR48081:SF25">
    <property type="entry name" value="PUTATIVE (AFU_ORTHOLOGUE AFUA_3G11560)-RELATED"/>
    <property type="match status" value="1"/>
</dbReference>
<name>A0A139IF74_9PEZI</name>
<dbReference type="OrthoDB" id="5354320at2759"/>
<dbReference type="STRING" id="113226.A0A139IF74"/>
<feature type="active site" evidence="3">
    <location>
        <position position="251"/>
    </location>
</feature>
<accession>A0A139IF74</accession>
<dbReference type="PROSITE" id="PS01174">
    <property type="entry name" value="LIPASE_GDXG_SER"/>
    <property type="match status" value="1"/>
</dbReference>
<evidence type="ECO:0000259" key="4">
    <source>
        <dbReference type="Pfam" id="PF07859"/>
    </source>
</evidence>
<protein>
    <recommendedName>
        <fullName evidence="4">Alpha/beta hydrolase fold-3 domain-containing protein</fullName>
    </recommendedName>
</protein>
<dbReference type="SUPFAM" id="SSF53474">
    <property type="entry name" value="alpha/beta-Hydrolases"/>
    <property type="match status" value="1"/>
</dbReference>
<comment type="caution">
    <text evidence="5">The sequence shown here is derived from an EMBL/GenBank/DDBJ whole genome shotgun (WGS) entry which is preliminary data.</text>
</comment>
<evidence type="ECO:0000313" key="5">
    <source>
        <dbReference type="EMBL" id="KXT13391.1"/>
    </source>
</evidence>
<dbReference type="EMBL" id="LFZO01000119">
    <property type="protein sequence ID" value="KXT13391.1"/>
    <property type="molecule type" value="Genomic_DNA"/>
</dbReference>
<evidence type="ECO:0000313" key="6">
    <source>
        <dbReference type="Proteomes" id="UP000073492"/>
    </source>
</evidence>
<feature type="domain" description="Alpha/beta hydrolase fold-3" evidence="4">
    <location>
        <begin position="170"/>
        <end position="276"/>
    </location>
</feature>